<keyword evidence="3" id="KW-1185">Reference proteome</keyword>
<dbReference type="SUPFAM" id="SSF53300">
    <property type="entry name" value="vWA-like"/>
    <property type="match status" value="1"/>
</dbReference>
<dbReference type="EMBL" id="JBHTEB010000001">
    <property type="protein sequence ID" value="MFD0312796.1"/>
    <property type="molecule type" value="Genomic_DNA"/>
</dbReference>
<dbReference type="Pfam" id="PF18934">
    <property type="entry name" value="DUF5682"/>
    <property type="match status" value="1"/>
</dbReference>
<comment type="caution">
    <text evidence="2">The sequence shown here is derived from an EMBL/GenBank/DDBJ whole genome shotgun (WGS) entry which is preliminary data.</text>
</comment>
<reference evidence="3" key="1">
    <citation type="journal article" date="2019" name="Int. J. Syst. Evol. Microbiol.">
        <title>The Global Catalogue of Microorganisms (GCM) 10K type strain sequencing project: providing services to taxonomists for standard genome sequencing and annotation.</title>
        <authorList>
            <consortium name="The Broad Institute Genomics Platform"/>
            <consortium name="The Broad Institute Genome Sequencing Center for Infectious Disease"/>
            <person name="Wu L."/>
            <person name="Ma J."/>
        </authorList>
    </citation>
    <scope>NUCLEOTIDE SEQUENCE [LARGE SCALE GENOMIC DNA]</scope>
    <source>
        <strain evidence="3">CGMCC 4.7400</strain>
    </source>
</reference>
<dbReference type="InterPro" id="IPR043737">
    <property type="entry name" value="DUF5682"/>
</dbReference>
<dbReference type="InterPro" id="IPR008912">
    <property type="entry name" value="Uncharacterised_CoxE"/>
</dbReference>
<feature type="compositionally biased region" description="Gly residues" evidence="1">
    <location>
        <begin position="869"/>
        <end position="879"/>
    </location>
</feature>
<name>A0ABW2W161_9ACTN</name>
<feature type="region of interest" description="Disordered" evidence="1">
    <location>
        <begin position="778"/>
        <end position="824"/>
    </location>
</feature>
<accession>A0ABW2W161</accession>
<protein>
    <submittedName>
        <fullName evidence="2">DUF5682 family protein</fullName>
    </submittedName>
</protein>
<sequence length="1192" mass="123773">MSHSPAPAEALAALTGPTAPCLIGVRHHAPSLAAAVPALLDAAEPDVLLVELPAETQEWLPWLGHEETRAPVALAAAPGDGGGDGPAFYPFADFSPELAAVRWAARHGVPTVACDLPLADGAWREGRRAAGVPDGGPGLATALRARLTGRTGDDLWDRLVEATAPGSPPEALRRAALLTGWALREDAVASGGVPELDLRRERWMRARLAEATAGGERAAMVVGAFHAPALVRPDAADDTSAVADAASTSVWTTSLIPYTYALLDERSGYPAGIRDPEWQDMVLRAAGDPAALEEALTRAAVRVCGELRELGHPSGPADAREISRLAADLARLRGLPAAGRGELVEAVQTVLAQGEPYGRGRAVARAMERVLVGTRTGRPAPGAPRSGLGPAVEDEVARLGLPGPEASGPSRELRLDPLRSGLDRRRELLLRRLTVCGVPYGEAREVVGAGGAEALTSRWEVRWTPATAAMLTAAGVRGVTAAQAAEGVLRERRRLEGEEGGPTAAQALTGLEQAAVCGLTALADERLDDVAEVLPHAGTLPELLAGLALLDRLRAGHVPGLGADPDRTTRAGAVAELLTAAAVRQVDGLTGSEDPADAHALLELAHRADLLGGIRLADALARLAADGSPLMRGAAGAVRVLLGQEDARDFGGRVASWVDGATTADARAALTARLAGLLTAAGPLLEAAAPALEPLLTRISELPDREFLDRLPALRGGFDTLSPAARDRLLAAVEERLDATRVADTHGVDPAALATWTNADLTARATLRSLGLLPARLGAPTDDNAPPLGTPAHDNAPPLGTPADDSAPEPAPPATPRPTEKRLLAPADRWRLLLGRRTDRLPSSAAPLATALDELYGSGRGEGSRGDLTGRGAGAGGGREAPYPGVREWSEELAALFGPGIREEVLAAAAASGRKDVLTELDADSVRPSVDLLRTVLRHAGGLPEARLAALRPLVRRLVDALTRELATRLRPALHGTTLPRPSRRPGGGLDLPRTLRANLATARRGPDGAVQVIPERPVFRTRAHRASDWRLILVTDVSGSMESSTVWAALTASVLAGVPTLSTHFLAFSTEVIDLSGHVADPLSLLLEVSVGGGTHIAAGLRHARELVTVPSRTLVVVVSDFEEGYPLGGLLGEVRALVSAGCHVLGCASLDDTGRPRYSTGVAGQLVAAGMPVAALSPLELARWVGEKIA</sequence>
<dbReference type="InterPro" id="IPR036465">
    <property type="entry name" value="vWFA_dom_sf"/>
</dbReference>
<feature type="region of interest" description="Disordered" evidence="1">
    <location>
        <begin position="856"/>
        <end position="884"/>
    </location>
</feature>
<gene>
    <name evidence="2" type="ORF">ACFQZ6_00815</name>
</gene>
<dbReference type="Proteomes" id="UP001597023">
    <property type="component" value="Unassembled WGS sequence"/>
</dbReference>
<dbReference type="PANTHER" id="PTHR30634:SF7">
    <property type="entry name" value="VWA DOMAIN-CONTAINING PROTEIN"/>
    <property type="match status" value="1"/>
</dbReference>
<dbReference type="InterPro" id="IPR050458">
    <property type="entry name" value="LolB"/>
</dbReference>
<evidence type="ECO:0000256" key="1">
    <source>
        <dbReference type="SAM" id="MobiDB-lite"/>
    </source>
</evidence>
<evidence type="ECO:0000313" key="3">
    <source>
        <dbReference type="Proteomes" id="UP001597023"/>
    </source>
</evidence>
<dbReference type="RefSeq" id="WP_381604380.1">
    <property type="nucleotide sequence ID" value="NZ_JBHTEB010000001.1"/>
</dbReference>
<dbReference type="PANTHER" id="PTHR30634">
    <property type="entry name" value="OUTER MEMBRANE LOLAB LIPOPROTEIN INSERTION APPARATUS"/>
    <property type="match status" value="1"/>
</dbReference>
<dbReference type="Pfam" id="PF05762">
    <property type="entry name" value="VWA_CoxE"/>
    <property type="match status" value="1"/>
</dbReference>
<proteinExistence type="predicted"/>
<organism evidence="2 3">
    <name type="scientific">Streptomyces flavalbus</name>
    <dbReference type="NCBI Taxonomy" id="2665155"/>
    <lineage>
        <taxon>Bacteria</taxon>
        <taxon>Bacillati</taxon>
        <taxon>Actinomycetota</taxon>
        <taxon>Actinomycetes</taxon>
        <taxon>Kitasatosporales</taxon>
        <taxon>Streptomycetaceae</taxon>
        <taxon>Streptomyces</taxon>
    </lineage>
</organism>
<evidence type="ECO:0000313" key="2">
    <source>
        <dbReference type="EMBL" id="MFD0312796.1"/>
    </source>
</evidence>
<feature type="region of interest" description="Disordered" evidence="1">
    <location>
        <begin position="973"/>
        <end position="992"/>
    </location>
</feature>